<dbReference type="EMBL" id="AENN01000017">
    <property type="protein sequence ID" value="EFR30615.1"/>
    <property type="molecule type" value="Genomic_DNA"/>
</dbReference>
<reference evidence="1 2" key="1">
    <citation type="submission" date="2010-10" db="EMBL/GenBank/DDBJ databases">
        <authorList>
            <person name="Durkin A.S."/>
            <person name="Madupu R."/>
            <person name="Torralba M."/>
            <person name="Gillis M."/>
            <person name="Methe B."/>
            <person name="Sutton G."/>
            <person name="Nelson K.E."/>
        </authorList>
    </citation>
    <scope>NUCLEOTIDE SEQUENCE [LARGE SCALE GENOMIC DNA]</scope>
    <source>
        <strain evidence="1 2">ACS-139-V-Col8</strain>
    </source>
</reference>
<protein>
    <recommendedName>
        <fullName evidence="3">DUF1934 domain-containing protein</fullName>
    </recommendedName>
</protein>
<dbReference type="Gene3D" id="2.40.128.20">
    <property type="match status" value="1"/>
</dbReference>
<dbReference type="RefSeq" id="WP_006418775.1">
    <property type="nucleotide sequence ID" value="NZ_AENN01000017.1"/>
</dbReference>
<dbReference type="Proteomes" id="UP000005990">
    <property type="component" value="Unassembled WGS sequence"/>
</dbReference>
<comment type="caution">
    <text evidence="1">The sequence shown here is derived from an EMBL/GenBank/DDBJ whole genome shotgun (WGS) entry which is preliminary data.</text>
</comment>
<dbReference type="SUPFAM" id="SSF50814">
    <property type="entry name" value="Lipocalins"/>
    <property type="match status" value="1"/>
</dbReference>
<name>E4KQZ5_9LACT</name>
<evidence type="ECO:0008006" key="3">
    <source>
        <dbReference type="Google" id="ProtNLM"/>
    </source>
</evidence>
<dbReference type="Pfam" id="PF09148">
    <property type="entry name" value="DUF1934"/>
    <property type="match status" value="1"/>
</dbReference>
<dbReference type="OrthoDB" id="2139523at2"/>
<keyword evidence="2" id="KW-1185">Reference proteome</keyword>
<sequence>MQKKQIAILVQQDIRYAEQAGGDHFQHQTQADYYQLSTYSKLSYQDINGLTVHLKWQDKADKNYSLEMRQTQGRMVFDPSEKKRVTYMSPAGALGLEIQTDHLQIVEVADKIQVVLKYRIYNQGHLIGNYDYQLIYQG</sequence>
<dbReference type="InterPro" id="IPR015231">
    <property type="entry name" value="DUF1934"/>
</dbReference>
<evidence type="ECO:0000313" key="1">
    <source>
        <dbReference type="EMBL" id="EFR30615.1"/>
    </source>
</evidence>
<organism evidence="1 2">
    <name type="scientific">Eremococcus coleocola ACS-139-V-Col8</name>
    <dbReference type="NCBI Taxonomy" id="908337"/>
    <lineage>
        <taxon>Bacteria</taxon>
        <taxon>Bacillati</taxon>
        <taxon>Bacillota</taxon>
        <taxon>Bacilli</taxon>
        <taxon>Lactobacillales</taxon>
        <taxon>Aerococcaceae</taxon>
        <taxon>Eremococcus</taxon>
    </lineage>
</organism>
<dbReference type="STRING" id="908337.HMPREF9257_0705"/>
<accession>E4KQZ5</accession>
<dbReference type="AlphaFoldDB" id="E4KQZ5"/>
<gene>
    <name evidence="1" type="ORF">HMPREF9257_0705</name>
</gene>
<proteinExistence type="predicted"/>
<evidence type="ECO:0000313" key="2">
    <source>
        <dbReference type="Proteomes" id="UP000005990"/>
    </source>
</evidence>
<dbReference type="InterPro" id="IPR012674">
    <property type="entry name" value="Calycin"/>
</dbReference>
<dbReference type="eggNOG" id="ENOG50332QG">
    <property type="taxonomic scope" value="Bacteria"/>
</dbReference>